<name>A0ACA8R0X4_METAZ</name>
<reference evidence="1" key="1">
    <citation type="submission" date="2019-06" db="EMBL/GenBank/DDBJ databases">
        <title>Complete genome sequence of Methanobrevibacter arboriphilus strain SA.</title>
        <authorList>
            <person name="Asakawa S."/>
        </authorList>
    </citation>
    <scope>NUCLEOTIDE SEQUENCE</scope>
    <source>
        <strain evidence="1">SA</strain>
    </source>
</reference>
<proteinExistence type="predicted"/>
<evidence type="ECO:0000313" key="1">
    <source>
        <dbReference type="EMBL" id="BBL61006.1"/>
    </source>
</evidence>
<dbReference type="EMBL" id="AP019779">
    <property type="protein sequence ID" value="BBL61006.1"/>
    <property type="molecule type" value="Genomic_DNA"/>
</dbReference>
<evidence type="ECO:0000313" key="2">
    <source>
        <dbReference type="Proteomes" id="UP000825015"/>
    </source>
</evidence>
<keyword evidence="2" id="KW-1185">Reference proteome</keyword>
<gene>
    <name evidence="1" type="ORF">MarbSA_00460</name>
</gene>
<organism evidence="1 2">
    <name type="scientific">Methanobrevibacter arboriphilus</name>
    <dbReference type="NCBI Taxonomy" id="39441"/>
    <lineage>
        <taxon>Archaea</taxon>
        <taxon>Methanobacteriati</taxon>
        <taxon>Methanobacteriota</taxon>
        <taxon>Methanomada group</taxon>
        <taxon>Methanobacteria</taxon>
        <taxon>Methanobacteriales</taxon>
        <taxon>Methanobacteriaceae</taxon>
        <taxon>Methanobrevibacter</taxon>
    </lineage>
</organism>
<accession>A0ACA8R0X4</accession>
<dbReference type="Proteomes" id="UP000825015">
    <property type="component" value="Chromosome"/>
</dbReference>
<sequence>MKYINLILRNPFRNKARAALSIVGIAIGIATIVALGLITGGMQESVQTTLNSGGAEITVTESGNVGGMSSSGRLNESYIDTLANISGVSSVAGVLSITDTSSSESQGINSGSRGEFGPMSGLSLNGINRDKLSLVGIKDVNGSFFKEGTNEVILGKSAAESQNKTIGDNITIASTNFKITGIFETGSIMTDSGAYTSLSKLQNITDSNYVNQILIKTTEGANDTTISENIEKKYGDDLSTITAEEQAEMLNNAIGILDMASLAISALAILIGGIGIINTMIMVVYERTKEIGVLKAVGWTSNRVLGMILGETLVLTLVSGVVGTIFGILMSEIGIRLLGSGPGSDMFSLAYTANTFILAFGVAILVGIIGGIYPAYRASKLAPTEALRYE</sequence>
<protein>
    <submittedName>
        <fullName evidence="1">ABC transporter permease</fullName>
    </submittedName>
</protein>